<feature type="compositionally biased region" description="Polar residues" evidence="1">
    <location>
        <begin position="112"/>
        <end position="122"/>
    </location>
</feature>
<dbReference type="EMBL" id="JAPDMX010000030">
    <property type="protein sequence ID" value="MCW3173756.1"/>
    <property type="molecule type" value="Genomic_DNA"/>
</dbReference>
<evidence type="ECO:0000313" key="3">
    <source>
        <dbReference type="Proteomes" id="UP001163714"/>
    </source>
</evidence>
<sequence>MARKPKNDDIGTIVCPICGDSAPVRRDCNGKLYYVGKAGMIKPNMPAGQDWMLENADIWGKGIKPAEAANDALEPVTGADAATQINKPVTAPLPNIMLKKPQKTPAEPVNGYKTQKPVNDAQSPKPEKPSFAKWLIG</sequence>
<name>A0ABT3ICH5_9GAMM</name>
<protein>
    <submittedName>
        <fullName evidence="2">Uncharacterized protein</fullName>
    </submittedName>
</protein>
<keyword evidence="3" id="KW-1185">Reference proteome</keyword>
<organism evidence="2 3">
    <name type="scientific">Shewanella subflava</name>
    <dbReference type="NCBI Taxonomy" id="2986476"/>
    <lineage>
        <taxon>Bacteria</taxon>
        <taxon>Pseudomonadati</taxon>
        <taxon>Pseudomonadota</taxon>
        <taxon>Gammaproteobacteria</taxon>
        <taxon>Alteromonadales</taxon>
        <taxon>Shewanellaceae</taxon>
        <taxon>Shewanella</taxon>
    </lineage>
</organism>
<reference evidence="2" key="1">
    <citation type="submission" date="2022-10" db="EMBL/GenBank/DDBJ databases">
        <title>Shewanella flava sp. nov, isolated from the estuary of the Fenhe River into the Yellow River.</title>
        <authorList>
            <person name="Li Y."/>
        </authorList>
    </citation>
    <scope>NUCLEOTIDE SEQUENCE</scope>
    <source>
        <strain evidence="2">FYR11-62</strain>
    </source>
</reference>
<feature type="region of interest" description="Disordered" evidence="1">
    <location>
        <begin position="95"/>
        <end position="137"/>
    </location>
</feature>
<accession>A0ABT3ICH5</accession>
<dbReference type="Proteomes" id="UP001163714">
    <property type="component" value="Unassembled WGS sequence"/>
</dbReference>
<gene>
    <name evidence="2" type="ORF">OHT75_14845</name>
</gene>
<comment type="caution">
    <text evidence="2">The sequence shown here is derived from an EMBL/GenBank/DDBJ whole genome shotgun (WGS) entry which is preliminary data.</text>
</comment>
<evidence type="ECO:0000256" key="1">
    <source>
        <dbReference type="SAM" id="MobiDB-lite"/>
    </source>
</evidence>
<proteinExistence type="predicted"/>
<evidence type="ECO:0000313" key="2">
    <source>
        <dbReference type="EMBL" id="MCW3173756.1"/>
    </source>
</evidence>
<dbReference type="RefSeq" id="WP_264728006.1">
    <property type="nucleotide sequence ID" value="NZ_JAPDMX010000030.1"/>
</dbReference>